<comment type="caution">
    <text evidence="2">The sequence shown here is derived from an EMBL/GenBank/DDBJ whole genome shotgun (WGS) entry which is preliminary data.</text>
</comment>
<evidence type="ECO:0000313" key="3">
    <source>
        <dbReference type="Proteomes" id="UP001600165"/>
    </source>
</evidence>
<dbReference type="RefSeq" id="WP_377968292.1">
    <property type="nucleotide sequence ID" value="NZ_JBHZOL010000128.1"/>
</dbReference>
<evidence type="ECO:0000256" key="1">
    <source>
        <dbReference type="SAM" id="MobiDB-lite"/>
    </source>
</evidence>
<gene>
    <name evidence="2" type="ORF">ACFVKH_20555</name>
</gene>
<dbReference type="EMBL" id="JBHZOL010000128">
    <property type="protein sequence ID" value="MFE4108673.1"/>
    <property type="molecule type" value="Genomic_DNA"/>
</dbReference>
<feature type="compositionally biased region" description="Low complexity" evidence="1">
    <location>
        <begin position="33"/>
        <end position="47"/>
    </location>
</feature>
<accession>A0ABW6IKB2</accession>
<organism evidence="2 3">
    <name type="scientific">Almyronema epifaneia S1</name>
    <dbReference type="NCBI Taxonomy" id="2991925"/>
    <lineage>
        <taxon>Bacteria</taxon>
        <taxon>Bacillati</taxon>
        <taxon>Cyanobacteriota</taxon>
        <taxon>Cyanophyceae</taxon>
        <taxon>Nodosilineales</taxon>
        <taxon>Nodosilineaceae</taxon>
        <taxon>Almyronema</taxon>
        <taxon>Almyronema epifaneia</taxon>
    </lineage>
</organism>
<keyword evidence="3" id="KW-1185">Reference proteome</keyword>
<evidence type="ECO:0000313" key="2">
    <source>
        <dbReference type="EMBL" id="MFE4108673.1"/>
    </source>
</evidence>
<sequence length="263" mass="27872">MSDETAPQVPQPDSDESPDTNIPAADVPADAPTEVSASETSLAASEATPEKAPAPVAAIASHTTPQSRWQQAKTWGKGLLALVRSRLPAAWQPRLSDGVLSAILLGLGAFIVILVASLPSPPAAVSTSQPLVKLPSPVTEVVEAPKATLELPPEQDLITQIQDQVAGMSEQYTAGLVQSVQADFRRSELTVNLGSQWYQLSRDRQDQVANGILEAVQPLAFERLRLIDEGDQLLARSPVVGTQMVILQRQAQSLVPEKVSAGG</sequence>
<protein>
    <submittedName>
        <fullName evidence="2">Uncharacterized protein</fullName>
    </submittedName>
</protein>
<feature type="region of interest" description="Disordered" evidence="1">
    <location>
        <begin position="1"/>
        <end position="55"/>
    </location>
</feature>
<reference evidence="2 3" key="1">
    <citation type="submission" date="2024-10" db="EMBL/GenBank/DDBJ databases">
        <authorList>
            <person name="Ratan Roy A."/>
            <person name="Morales Sandoval P.H."/>
            <person name="De Los Santos Villalobos S."/>
            <person name="Chakraborty S."/>
            <person name="Mukherjee J."/>
        </authorList>
    </citation>
    <scope>NUCLEOTIDE SEQUENCE [LARGE SCALE GENOMIC DNA]</scope>
    <source>
        <strain evidence="2 3">S1</strain>
    </source>
</reference>
<dbReference type="Proteomes" id="UP001600165">
    <property type="component" value="Unassembled WGS sequence"/>
</dbReference>
<name>A0ABW6IKB2_9CYAN</name>
<proteinExistence type="predicted"/>